<reference evidence="3" key="1">
    <citation type="submission" date="2022-07" db="EMBL/GenBank/DDBJ databases">
        <title>Taxonomy of Novel Oxalotrophic and Methylotrophic Bacteria.</title>
        <authorList>
            <person name="Sahin N."/>
            <person name="Tani A."/>
        </authorList>
    </citation>
    <scope>NUCLEOTIDE SEQUENCE</scope>
    <source>
        <strain evidence="3">AM327</strain>
    </source>
</reference>
<evidence type="ECO:0000256" key="2">
    <source>
        <dbReference type="SAM" id="SignalP"/>
    </source>
</evidence>
<sequence length="216" mass="24804">MKKILLLVLISIAFYSCSGPLGKNYSDDTFIEDAKAIKESGDLDDAESEMLMGWILKAKLKGDSLEGKTYKEILKEAKDYKQEQEALAEKARIEEEEKRQKLGAALTVAMYNKGYEEYDYDKYLTYSLVFENKTDKEIRAFKGSLAINDLFDAEIKTINLTIDEPIKAGETYKGTYTTDYNQFRDEDKRLKNKDMKDLNVVWTPEKIIFADGTTLE</sequence>
<feature type="chain" id="PRO_5040852745" description="DUF4352 domain-containing protein" evidence="2">
    <location>
        <begin position="19"/>
        <end position="216"/>
    </location>
</feature>
<dbReference type="RefSeq" id="WP_281753713.1">
    <property type="nucleotide sequence ID" value="NZ_BRVP01000008.1"/>
</dbReference>
<accession>A0A9W6B5X4</accession>
<keyword evidence="1" id="KW-0175">Coiled coil</keyword>
<proteinExistence type="predicted"/>
<dbReference type="EMBL" id="BRVP01000008">
    <property type="protein sequence ID" value="GLB52442.1"/>
    <property type="molecule type" value="Genomic_DNA"/>
</dbReference>
<dbReference type="AlphaFoldDB" id="A0A9W6B5X4"/>
<feature type="coiled-coil region" evidence="1">
    <location>
        <begin position="70"/>
        <end position="101"/>
    </location>
</feature>
<organism evidence="3 4">
    <name type="scientific">Neptunitalea chrysea</name>
    <dbReference type="NCBI Taxonomy" id="1647581"/>
    <lineage>
        <taxon>Bacteria</taxon>
        <taxon>Pseudomonadati</taxon>
        <taxon>Bacteroidota</taxon>
        <taxon>Flavobacteriia</taxon>
        <taxon>Flavobacteriales</taxon>
        <taxon>Flavobacteriaceae</taxon>
        <taxon>Neptunitalea</taxon>
    </lineage>
</organism>
<dbReference type="Proteomes" id="UP001143545">
    <property type="component" value="Unassembled WGS sequence"/>
</dbReference>
<name>A0A9W6B5X4_9FLAO</name>
<feature type="signal peptide" evidence="2">
    <location>
        <begin position="1"/>
        <end position="18"/>
    </location>
</feature>
<evidence type="ECO:0008006" key="5">
    <source>
        <dbReference type="Google" id="ProtNLM"/>
    </source>
</evidence>
<keyword evidence="2" id="KW-0732">Signal</keyword>
<evidence type="ECO:0000313" key="3">
    <source>
        <dbReference type="EMBL" id="GLB52442.1"/>
    </source>
</evidence>
<keyword evidence="4" id="KW-1185">Reference proteome</keyword>
<protein>
    <recommendedName>
        <fullName evidence="5">DUF4352 domain-containing protein</fullName>
    </recommendedName>
</protein>
<evidence type="ECO:0000313" key="4">
    <source>
        <dbReference type="Proteomes" id="UP001143545"/>
    </source>
</evidence>
<dbReference type="PROSITE" id="PS51257">
    <property type="entry name" value="PROKAR_LIPOPROTEIN"/>
    <property type="match status" value="1"/>
</dbReference>
<gene>
    <name evidence="3" type="ORF">NBRC110019_14820</name>
</gene>
<evidence type="ECO:0000256" key="1">
    <source>
        <dbReference type="SAM" id="Coils"/>
    </source>
</evidence>
<comment type="caution">
    <text evidence="3">The sequence shown here is derived from an EMBL/GenBank/DDBJ whole genome shotgun (WGS) entry which is preliminary data.</text>
</comment>